<keyword evidence="6 9" id="KW-1133">Transmembrane helix</keyword>
<keyword evidence="7 9" id="KW-0472">Membrane</keyword>
<evidence type="ECO:0000256" key="1">
    <source>
        <dbReference type="ARBA" id="ARBA00004167"/>
    </source>
</evidence>
<comment type="subcellular location">
    <subcellularLocation>
        <location evidence="1">Membrane</location>
        <topology evidence="1">Single-pass membrane protein</topology>
    </subcellularLocation>
</comment>
<keyword evidence="10" id="KW-1185">Reference proteome</keyword>
<keyword evidence="5 9" id="KW-0812">Transmembrane</keyword>
<proteinExistence type="inferred from homology"/>
<feature type="compositionally biased region" description="Basic and acidic residues" evidence="8">
    <location>
        <begin position="470"/>
        <end position="482"/>
    </location>
</feature>
<dbReference type="RefSeq" id="XP_071922990.1">
    <property type="nucleotide sequence ID" value="XM_072066889.1"/>
</dbReference>
<feature type="region of interest" description="Disordered" evidence="8">
    <location>
        <begin position="464"/>
        <end position="491"/>
    </location>
</feature>
<evidence type="ECO:0000256" key="7">
    <source>
        <dbReference type="ARBA" id="ARBA00023136"/>
    </source>
</evidence>
<comment type="similarity">
    <text evidence="2">Belongs to the glycosyltransferase 92 family.</text>
</comment>
<dbReference type="Proteomes" id="UP001652660">
    <property type="component" value="Chromosome 10e"/>
</dbReference>
<feature type="transmembrane region" description="Helical" evidence="9">
    <location>
        <begin position="7"/>
        <end position="27"/>
    </location>
</feature>
<evidence type="ECO:0000256" key="8">
    <source>
        <dbReference type="SAM" id="MobiDB-lite"/>
    </source>
</evidence>
<dbReference type="InterPro" id="IPR008166">
    <property type="entry name" value="Glyco_transf_92"/>
</dbReference>
<evidence type="ECO:0000256" key="2">
    <source>
        <dbReference type="ARBA" id="ARBA00007647"/>
    </source>
</evidence>
<evidence type="ECO:0000313" key="11">
    <source>
        <dbReference type="RefSeq" id="XP_071922989.1"/>
    </source>
</evidence>
<protein>
    <submittedName>
        <fullName evidence="11 12">Glycosyltransferase family 92 protein Os08g0121900</fullName>
    </submittedName>
</protein>
<name>A0ABM4VTX8_COFAR</name>
<sequence length="673" mass="75658">MARNLRATFLYVVFSIFFCAFLSHHYLHRDPAAVVSLPNITTATALNFDVVDDQNDDHPRRPPPTKSPPVPPITTTTITSTAIINHAIHENLSPAHHPKIPPQPSPLPLLLLSTVSLLLPDWEVLVIVSPEHTPTLMTHPRGYRHDDGQYLCSFPNGDISPATPAGVLHFPDRATFKCVLPERSRRRLPFPRPVLTKSRAPPPQRSSPAPEMLRWTYVAYDSLTTEDDVVVFAKGLNHRQGINREPSEFKCVFYRGDDVANGVRTAVTNSMQEVFRCQRPSELNASFPLFSSSSSSSSSSSRSPPPAGEDPERIKVTLETVLDKRVLPSVAYYNPPRKLAAKSSGRALLCACTMVYNVAKFLKEWVVYHSKIGVQRFLLYDNGSDDNLKDVVEELVRQGYDVNTYFWYWPKAQEAGFSHSAVYAKDSCTWTAYIDVDEFIYSPSWFNSSSPSSSMLHSLLTLPPPVGAPTDDHDHDAHDANHNHNNNNNKRSILTSNAEELASLSLGQVHIGCHEFGPSNRTEHPAEGVMQGYNCRKQLENRHKSIVLLDAVDNSLLNVIHHFSLKPGYCARKLSIREALVNHYKFQAWPEFKTKFRRRVSAYVVDWTQQVNPGSNDRTPGLGFSAVEPQGWPGKFCEVLDNGLKDLTRKWFALEVASSSSEVHNNYRMAWQR</sequence>
<evidence type="ECO:0000313" key="10">
    <source>
        <dbReference type="Proteomes" id="UP001652660"/>
    </source>
</evidence>
<organism evidence="10 11">
    <name type="scientific">Coffea arabica</name>
    <name type="common">Arabian coffee</name>
    <dbReference type="NCBI Taxonomy" id="13443"/>
    <lineage>
        <taxon>Eukaryota</taxon>
        <taxon>Viridiplantae</taxon>
        <taxon>Streptophyta</taxon>
        <taxon>Embryophyta</taxon>
        <taxon>Tracheophyta</taxon>
        <taxon>Spermatophyta</taxon>
        <taxon>Magnoliopsida</taxon>
        <taxon>eudicotyledons</taxon>
        <taxon>Gunneridae</taxon>
        <taxon>Pentapetalae</taxon>
        <taxon>asterids</taxon>
        <taxon>lamiids</taxon>
        <taxon>Gentianales</taxon>
        <taxon>Rubiaceae</taxon>
        <taxon>Ixoroideae</taxon>
        <taxon>Gardenieae complex</taxon>
        <taxon>Bertiereae - Coffeeae clade</taxon>
        <taxon>Coffeeae</taxon>
        <taxon>Coffea</taxon>
    </lineage>
</organism>
<evidence type="ECO:0000256" key="4">
    <source>
        <dbReference type="ARBA" id="ARBA00022679"/>
    </source>
</evidence>
<keyword evidence="4" id="KW-0808">Transferase</keyword>
<evidence type="ECO:0000256" key="3">
    <source>
        <dbReference type="ARBA" id="ARBA00022676"/>
    </source>
</evidence>
<dbReference type="GeneID" id="113712536"/>
<evidence type="ECO:0000256" key="5">
    <source>
        <dbReference type="ARBA" id="ARBA00022692"/>
    </source>
</evidence>
<dbReference type="RefSeq" id="XP_071922989.1">
    <property type="nucleotide sequence ID" value="XM_072066888.1"/>
</dbReference>
<keyword evidence="3" id="KW-0328">Glycosyltransferase</keyword>
<dbReference type="PANTHER" id="PTHR21461:SF69">
    <property type="entry name" value="GLYCOSYLTRANSFERASE FAMILY 92 PROTEIN"/>
    <property type="match status" value="1"/>
</dbReference>
<gene>
    <name evidence="11 12" type="primary">LOC113712536</name>
</gene>
<feature type="region of interest" description="Disordered" evidence="8">
    <location>
        <begin position="52"/>
        <end position="74"/>
    </location>
</feature>
<reference evidence="11 12" key="1">
    <citation type="submission" date="2025-05" db="UniProtKB">
        <authorList>
            <consortium name="RefSeq"/>
        </authorList>
    </citation>
    <scope>IDENTIFICATION</scope>
    <source>
        <tissue evidence="11 12">Leaves</tissue>
    </source>
</reference>
<dbReference type="Pfam" id="PF01697">
    <property type="entry name" value="Glyco_transf_92"/>
    <property type="match status" value="2"/>
</dbReference>
<feature type="region of interest" description="Disordered" evidence="8">
    <location>
        <begin position="290"/>
        <end position="312"/>
    </location>
</feature>
<evidence type="ECO:0000313" key="12">
    <source>
        <dbReference type="RefSeq" id="XP_071922990.1"/>
    </source>
</evidence>
<evidence type="ECO:0000256" key="6">
    <source>
        <dbReference type="ARBA" id="ARBA00022989"/>
    </source>
</evidence>
<feature type="compositionally biased region" description="Pro residues" evidence="8">
    <location>
        <begin position="62"/>
        <end position="72"/>
    </location>
</feature>
<feature type="compositionally biased region" description="Low complexity" evidence="8">
    <location>
        <begin position="291"/>
        <end position="302"/>
    </location>
</feature>
<evidence type="ECO:0000256" key="9">
    <source>
        <dbReference type="SAM" id="Phobius"/>
    </source>
</evidence>
<dbReference type="PANTHER" id="PTHR21461">
    <property type="entry name" value="GLYCOSYLTRANSFERASE FAMILY 92 PROTEIN"/>
    <property type="match status" value="1"/>
</dbReference>
<accession>A0ABM4VTX8</accession>